<dbReference type="CDD" id="cd03250">
    <property type="entry name" value="ABCC_MRP_domain1"/>
    <property type="match status" value="1"/>
</dbReference>
<feature type="compositionally biased region" description="Basic and acidic residues" evidence="10">
    <location>
        <begin position="1221"/>
        <end position="1237"/>
    </location>
</feature>
<feature type="compositionally biased region" description="Low complexity" evidence="10">
    <location>
        <begin position="679"/>
        <end position="689"/>
    </location>
</feature>
<evidence type="ECO:0000256" key="11">
    <source>
        <dbReference type="SAM" id="Phobius"/>
    </source>
</evidence>
<keyword evidence="5" id="KW-0547">Nucleotide-binding</keyword>
<dbReference type="Pfam" id="PF03443">
    <property type="entry name" value="AA9"/>
    <property type="match status" value="1"/>
</dbReference>
<proteinExistence type="predicted"/>
<keyword evidence="9" id="KW-0964">Secreted</keyword>
<dbReference type="Pfam" id="PF00005">
    <property type="entry name" value="ABC_tran"/>
    <property type="match status" value="2"/>
</dbReference>
<dbReference type="PROSITE" id="PS50929">
    <property type="entry name" value="ABC_TM1F"/>
    <property type="match status" value="2"/>
</dbReference>
<dbReference type="SUPFAM" id="SSF90123">
    <property type="entry name" value="ABC transporter transmembrane region"/>
    <property type="match status" value="2"/>
</dbReference>
<dbReference type="GO" id="GO:0016887">
    <property type="term" value="F:ATP hydrolysis activity"/>
    <property type="evidence" value="ECO:0007669"/>
    <property type="project" value="InterPro"/>
</dbReference>
<gene>
    <name evidence="15" type="ORF">RhiXN_08149</name>
</gene>
<feature type="region of interest" description="Disordered" evidence="10">
    <location>
        <begin position="1198"/>
        <end position="1237"/>
    </location>
</feature>
<feature type="transmembrane region" description="Helical" evidence="11">
    <location>
        <begin position="821"/>
        <end position="846"/>
    </location>
</feature>
<dbReference type="PANTHER" id="PTHR24223">
    <property type="entry name" value="ATP-BINDING CASSETTE SUB-FAMILY C"/>
    <property type="match status" value="1"/>
</dbReference>
<evidence type="ECO:0000256" key="9">
    <source>
        <dbReference type="RuleBase" id="RU368122"/>
    </source>
</evidence>
<dbReference type="Pfam" id="PF00664">
    <property type="entry name" value="ABC_membrane"/>
    <property type="match status" value="2"/>
</dbReference>
<feature type="domain" description="ABC transmembrane type-1" evidence="14">
    <location>
        <begin position="1297"/>
        <end position="1500"/>
    </location>
</feature>
<comment type="domain">
    <text evidence="9">Has a modular structure: an endo-beta-1,4-glucanase catalytic module at the N-terminus, a linker rich in serines and threonines, and a C-terminal carbohydrate-binding module (CBM).</text>
</comment>
<evidence type="ECO:0000256" key="8">
    <source>
        <dbReference type="ARBA" id="ARBA00023136"/>
    </source>
</evidence>
<feature type="domain" description="ABC transporter" evidence="13">
    <location>
        <begin position="966"/>
        <end position="1202"/>
    </location>
</feature>
<dbReference type="GO" id="GO:0030248">
    <property type="term" value="F:cellulose binding"/>
    <property type="evidence" value="ECO:0007669"/>
    <property type="project" value="UniProtKB-UniRule"/>
</dbReference>
<feature type="transmembrane region" description="Helical" evidence="11">
    <location>
        <begin position="1450"/>
        <end position="1470"/>
    </location>
</feature>
<dbReference type="GO" id="GO:0140359">
    <property type="term" value="F:ABC-type transporter activity"/>
    <property type="evidence" value="ECO:0007669"/>
    <property type="project" value="InterPro"/>
</dbReference>
<evidence type="ECO:0000256" key="3">
    <source>
        <dbReference type="ARBA" id="ARBA00022692"/>
    </source>
</evidence>
<protein>
    <recommendedName>
        <fullName evidence="9">AA9 family lytic polysaccharide monooxygenase</fullName>
        <ecNumber evidence="9">1.14.99.56</ecNumber>
    </recommendedName>
    <alternativeName>
        <fullName evidence="9">Endo-beta-1,4-glucanase</fullName>
    </alternativeName>
    <alternativeName>
        <fullName evidence="9">Glycosyl hydrolase 61 family protein</fullName>
    </alternativeName>
</protein>
<evidence type="ECO:0000256" key="6">
    <source>
        <dbReference type="ARBA" id="ARBA00022840"/>
    </source>
</evidence>
<dbReference type="Gene3D" id="2.70.50.70">
    <property type="match status" value="1"/>
</dbReference>
<dbReference type="GO" id="GO:0005576">
    <property type="term" value="C:extracellular region"/>
    <property type="evidence" value="ECO:0007669"/>
    <property type="project" value="UniProtKB-SubCell"/>
</dbReference>
<dbReference type="PROSITE" id="PS00211">
    <property type="entry name" value="ABC_TRANSPORTER_1"/>
    <property type="match status" value="2"/>
</dbReference>
<keyword evidence="12" id="KW-0732">Signal</keyword>
<dbReference type="InterPro" id="IPR003439">
    <property type="entry name" value="ABC_transporter-like_ATP-bd"/>
</dbReference>
<evidence type="ECO:0000256" key="10">
    <source>
        <dbReference type="SAM" id="MobiDB-lite"/>
    </source>
</evidence>
<sequence length="1860" mass="206119">MNHLLYLLSACLWAIPVFAHYRWTSLIVNGTLTTPYAHVRNGTNGNFPVMDVSTTNLTCNSGGEHAGSTTTTTVAAGSTIGFALDEAIFHHGVLNVYMAKAPETVATFNGSGEVWFKIYELPPITDGGNSITFPTDGMTNVTFPIPNSVPSGEYLVRIEHIALHLALNYQKAEFYVSCAQVQVINGGQGEPKPLVALPGYYTGRESGIMVNIYNPIPVNYTQPGPTHAHPASSTKSTTPQEEDDGISAGYKMSGVGIPALIVVIGVLHTIGVRLPDWPIFSEFITKEALADVAAEEDAEALSKPGSALPSDADFPNESSPLLERTIAENKKPSGWRQFTLTLIPILQIAGWTASLVHQASSGRSDSLSVIIPAATLVSWVYAGLRPNLWPSYTPYYDLLVLYTSQFVSACAFLYDGSVTVIPGDNFRWEHIGRVFDAFLTFGGITIILNMPLESSGDAQIDAEGRTPALEDHCTLLQWITFSWVSPLVALGSRQPLGEKDMWQLSRLMRTRVLMKQFSQLKRSSLLRKILAANARDMFLDLILTVLSAILDFGPPVFLNLILRAMSATPSDDLVRSSKLDELRFYVSFPVHTLLRSPNDTATGTHRPLQPQDAYFFAIAAAFCQLIKSQSDLQHLYFARRASVRIKGELVASIYEKALKRKDMSGAVGKSDTQKKGNPEDSASAPSEESSSADIGKVVSLIAADAEWISRFVTLGTFIYDAPVSAIISCFFLYNLMGWTAFVGYIALVLTLPINNFLVQKTAIYQRSVSAMRDRRMQAMNEAIQGIKFIKFSAWESRWIQRVLEARHAEVKWLSKLKLTNFFMIMVWDLVPILVAAIGFSCFTLVAKRELTVDIAFPAISTFHILSTSLSILPLTIASTVRTLVSIQRIEAYLSEEEVPDHISSLKRPPPTSHGPSETRLGCKNASFRWPTVSTPTKTINPTKPQQSSRWSRLLVVLRLRKEPSPQEAQEPTNTDEDQPFTLRDISVVFPEGVLSLVYGPTGSGKSSLLSAILGEMDRLEGESYLPKDPTYLHTKTNLKMAISYCAQQPWLEHKSIKDNILFGSTFDEGRYNATLEACALRPDLDLFEGGDETEIGEKGVSLSGGQKARVALARAVYARTQFVILDDVLSAVDSHTAEHIVHRCLRGPLLKNRTVVLVTHHVDLVLSSAGWLVQLNEGRIGIQGTPQQLREAGALLQTRELDSKEPTGETADEDGSAAGTKPEKDKKPARKLVEDEGKSTGSVRAEVYRTYLSAGSYWLFGLLVLFLTLDQTVQLLQKFWVKHWGESYETQTQDSAVSRNWFDFGFPSASRNVVPYLAMYLIIQTTNSVINVLSQVPDIWATLRASRTLYEKMLHSVMKSPTRFFDETPSGRILNRFSKDIDTVDSGIQTFMVNALTQALILLIAVGTIVYAVPYFIFPAVVIAYLHIWLSGGYVSVSRDLRRIESTTRSPIVASFSELLAGIVTVRAFGAEREFLSNMYKRLDLTQTATHYYWMCNRWLGHQGRGHCRVNRNYFTQAQQYVRSLYFGLRFWTELEQSMNSVERIQDYLELPSEPPRIIPGNRPPAYWPSATTGSLIVEDLTVNYAADLEPVLKQISFAVRPSEKIGIVGRTGSGKSTLALALFRFTDPAGGKIILDGIDITTIGLDDLRSKLTLIPQDAVLFKGTIRDNLDPFKDYTDAECIEALKRVHLPVESREIRTLDHSNQTVYVNSGELLETGPPATKAGVPKLVALTLETAVSEGGNNFSHGQRQLLSMARALLRSSNVIVMDESTASVDFETDAKIQATIREEFKQSMLITIAHRLRTVIDNDRILVLDAGRVVEFDTPKRLLENSNGIFHEMCKRSGDYEYLLRALGVSPK</sequence>
<dbReference type="Proteomes" id="UP000650533">
    <property type="component" value="Chromosome 9"/>
</dbReference>
<evidence type="ECO:0000259" key="13">
    <source>
        <dbReference type="PROSITE" id="PS50893"/>
    </source>
</evidence>
<dbReference type="InterPro" id="IPR011527">
    <property type="entry name" value="ABC1_TM_dom"/>
</dbReference>
<keyword evidence="3 11" id="KW-0812">Transmembrane</keyword>
<evidence type="ECO:0000313" key="16">
    <source>
        <dbReference type="Proteomes" id="UP000650533"/>
    </source>
</evidence>
<evidence type="ECO:0000256" key="2">
    <source>
        <dbReference type="ARBA" id="ARBA00022448"/>
    </source>
</evidence>
<dbReference type="RefSeq" id="XP_043183350.1">
    <property type="nucleotide sequence ID" value="XM_043327965.1"/>
</dbReference>
<dbReference type="InterPro" id="IPR003593">
    <property type="entry name" value="AAA+_ATPase"/>
</dbReference>
<reference evidence="15" key="1">
    <citation type="submission" date="2020-05" db="EMBL/GenBank/DDBJ databases">
        <title>Evolutionary and genomic comparisons of hybrid uninucleate and nonhybrid Rhizoctonia fungi.</title>
        <authorList>
            <person name="Li C."/>
            <person name="Chen X."/>
        </authorList>
    </citation>
    <scope>NUCLEOTIDE SEQUENCE</scope>
    <source>
        <strain evidence="15">AG-1 IA</strain>
    </source>
</reference>
<evidence type="ECO:0000256" key="12">
    <source>
        <dbReference type="SAM" id="SignalP"/>
    </source>
</evidence>
<keyword evidence="9" id="KW-0624">Polysaccharide degradation</keyword>
<feature type="transmembrane region" description="Helical" evidence="11">
    <location>
        <begin position="1248"/>
        <end position="1269"/>
    </location>
</feature>
<organism evidence="15 16">
    <name type="scientific">Rhizoctonia solani</name>
    <dbReference type="NCBI Taxonomy" id="456999"/>
    <lineage>
        <taxon>Eukaryota</taxon>
        <taxon>Fungi</taxon>
        <taxon>Dikarya</taxon>
        <taxon>Basidiomycota</taxon>
        <taxon>Agaricomycotina</taxon>
        <taxon>Agaricomycetes</taxon>
        <taxon>Cantharellales</taxon>
        <taxon>Ceratobasidiaceae</taxon>
        <taxon>Rhizoctonia</taxon>
    </lineage>
</organism>
<dbReference type="GO" id="GO:0030245">
    <property type="term" value="P:cellulose catabolic process"/>
    <property type="evidence" value="ECO:0007669"/>
    <property type="project" value="UniProtKB-UniRule"/>
</dbReference>
<evidence type="ECO:0000256" key="1">
    <source>
        <dbReference type="ARBA" id="ARBA00004141"/>
    </source>
</evidence>
<keyword evidence="9" id="KW-0119">Carbohydrate metabolism</keyword>
<dbReference type="GO" id="GO:0008810">
    <property type="term" value="F:cellulase activity"/>
    <property type="evidence" value="ECO:0007669"/>
    <property type="project" value="UniProtKB-UniRule"/>
</dbReference>
<dbReference type="EC" id="1.14.99.56" evidence="9"/>
<dbReference type="InterPro" id="IPR005103">
    <property type="entry name" value="AA9_LPMO"/>
</dbReference>
<keyword evidence="6" id="KW-0067">ATP-binding</keyword>
<dbReference type="Gene3D" id="1.20.1560.10">
    <property type="entry name" value="ABC transporter type 1, transmembrane domain"/>
    <property type="match status" value="2"/>
</dbReference>
<dbReference type="CDD" id="cd03244">
    <property type="entry name" value="ABCC_MRP_domain2"/>
    <property type="match status" value="1"/>
</dbReference>
<keyword evidence="9" id="KW-1015">Disulfide bond</keyword>
<feature type="transmembrane region" description="Helical" evidence="11">
    <location>
        <begin position="741"/>
        <end position="758"/>
    </location>
</feature>
<feature type="transmembrane region" description="Helical" evidence="11">
    <location>
        <begin position="1400"/>
        <end position="1430"/>
    </location>
</feature>
<dbReference type="PANTHER" id="PTHR24223:SF415">
    <property type="entry name" value="FI20190P1"/>
    <property type="match status" value="1"/>
</dbReference>
<name>A0A8H8T062_9AGAM</name>
<keyword evidence="9" id="KW-0136">Cellulose degradation</keyword>
<dbReference type="Gene3D" id="3.40.50.300">
    <property type="entry name" value="P-loop containing nucleotide triphosphate hydrolases"/>
    <property type="match status" value="2"/>
</dbReference>
<feature type="region of interest" description="Disordered" evidence="10">
    <location>
        <begin position="221"/>
        <end position="244"/>
    </location>
</feature>
<dbReference type="CDD" id="cd21175">
    <property type="entry name" value="LPMO_AA9"/>
    <property type="match status" value="1"/>
</dbReference>
<keyword evidence="4" id="KW-0677">Repeat</keyword>
<feature type="domain" description="ABC transmembrane type-1" evidence="14">
    <location>
        <begin position="538"/>
        <end position="881"/>
    </location>
</feature>
<evidence type="ECO:0000256" key="5">
    <source>
        <dbReference type="ARBA" id="ARBA00022741"/>
    </source>
</evidence>
<feature type="signal peptide" evidence="12">
    <location>
        <begin position="1"/>
        <end position="19"/>
    </location>
</feature>
<comment type="subcellular location">
    <subcellularLocation>
        <location evidence="1">Membrane</location>
        <topology evidence="1">Multi-pass membrane protein</topology>
    </subcellularLocation>
    <subcellularLocation>
        <location evidence="9">Secreted</location>
    </subcellularLocation>
</comment>
<accession>A0A8H8T062</accession>
<dbReference type="InterPro" id="IPR050173">
    <property type="entry name" value="ABC_transporter_C-like"/>
</dbReference>
<feature type="chain" id="PRO_5034981494" description="AA9 family lytic polysaccharide monooxygenase" evidence="12">
    <location>
        <begin position="20"/>
        <end position="1860"/>
    </location>
</feature>
<dbReference type="SUPFAM" id="SSF52540">
    <property type="entry name" value="P-loop containing nucleoside triphosphate hydrolases"/>
    <property type="match status" value="2"/>
</dbReference>
<keyword evidence="8 11" id="KW-0472">Membrane</keyword>
<comment type="function">
    <text evidence="9">Lytic polysaccharide monooxygenase (LMPO) that depolymerizes crystalline and amorphous polysaccharides via the oxidation of scissile alpha- or beta-(1-4)-glycosidic bonds, yielding C1 and/or C4 oxidation products. Catalysis by LPMOs requires the reduction of the active-site copper from Cu(II) to Cu(I) by a reducing agent and H(2)O(2) or O(2) as a cosubstrate.</text>
</comment>
<dbReference type="InterPro" id="IPR017871">
    <property type="entry name" value="ABC_transporter-like_CS"/>
</dbReference>
<dbReference type="PROSITE" id="PS50893">
    <property type="entry name" value="ABC_TRANSPORTER_2"/>
    <property type="match status" value="2"/>
</dbReference>
<evidence type="ECO:0000313" key="15">
    <source>
        <dbReference type="EMBL" id="QRW23113.1"/>
    </source>
</evidence>
<dbReference type="KEGG" id="rsx:RhiXN_08149"/>
<feature type="region of interest" description="Disordered" evidence="10">
    <location>
        <begin position="901"/>
        <end position="920"/>
    </location>
</feature>
<dbReference type="CDD" id="cd18604">
    <property type="entry name" value="ABC_6TM_VMR1_D2_like"/>
    <property type="match status" value="1"/>
</dbReference>
<dbReference type="CDD" id="cd18596">
    <property type="entry name" value="ABC_6TM_VMR1_D1_like"/>
    <property type="match status" value="1"/>
</dbReference>
<evidence type="ECO:0000256" key="7">
    <source>
        <dbReference type="ARBA" id="ARBA00022989"/>
    </source>
</evidence>
<dbReference type="GeneID" id="67030428"/>
<dbReference type="FunFam" id="1.20.1560.10:FF:000013">
    <property type="entry name" value="ABC transporter C family member 2"/>
    <property type="match status" value="1"/>
</dbReference>
<dbReference type="EMBL" id="CP059666">
    <property type="protein sequence ID" value="QRW23113.1"/>
    <property type="molecule type" value="Genomic_DNA"/>
</dbReference>
<keyword evidence="7 11" id="KW-1133">Transmembrane helix</keyword>
<dbReference type="InterPro" id="IPR036640">
    <property type="entry name" value="ABC1_TM_sf"/>
</dbReference>
<dbReference type="FunFam" id="3.40.50.300:FF:000565">
    <property type="entry name" value="ABC bile acid transporter"/>
    <property type="match status" value="1"/>
</dbReference>
<feature type="region of interest" description="Disordered" evidence="10">
    <location>
        <begin position="664"/>
        <end position="689"/>
    </location>
</feature>
<dbReference type="SMART" id="SM00382">
    <property type="entry name" value="AAA"/>
    <property type="match status" value="2"/>
</dbReference>
<dbReference type="GO" id="GO:0005524">
    <property type="term" value="F:ATP binding"/>
    <property type="evidence" value="ECO:0007669"/>
    <property type="project" value="UniProtKB-KW"/>
</dbReference>
<keyword evidence="2" id="KW-0813">Transport</keyword>
<evidence type="ECO:0000256" key="4">
    <source>
        <dbReference type="ARBA" id="ARBA00022737"/>
    </source>
</evidence>
<comment type="catalytic activity">
    <reaction evidence="9">
        <text>[(1-&gt;4)-beta-D-glucosyl]n+m + reduced acceptor + O2 = 4-dehydro-beta-D-glucosyl-[(1-&gt;4)-beta-D-glucosyl]n-1 + [(1-&gt;4)-beta-D-glucosyl]m + acceptor + H2O.</text>
        <dbReference type="EC" id="1.14.99.56"/>
    </reaction>
</comment>
<dbReference type="GO" id="GO:0016020">
    <property type="term" value="C:membrane"/>
    <property type="evidence" value="ECO:0007669"/>
    <property type="project" value="UniProtKB-SubCell"/>
</dbReference>
<feature type="domain" description="ABC transporter" evidence="13">
    <location>
        <begin position="1576"/>
        <end position="1843"/>
    </location>
</feature>
<evidence type="ECO:0000259" key="14">
    <source>
        <dbReference type="PROSITE" id="PS50929"/>
    </source>
</evidence>
<dbReference type="InterPro" id="IPR027417">
    <property type="entry name" value="P-loop_NTPase"/>
</dbReference>